<dbReference type="PANTHER" id="PTHR34980">
    <property type="entry name" value="INNER MEMBRANE PROTEIN-RELATED-RELATED"/>
    <property type="match status" value="1"/>
</dbReference>
<accession>A0A1A3P3P6</accession>
<feature type="transmembrane region" description="Helical" evidence="2">
    <location>
        <begin position="81"/>
        <end position="100"/>
    </location>
</feature>
<comment type="caution">
    <text evidence="3">The sequence shown here is derived from an EMBL/GenBank/DDBJ whole genome shotgun (WGS) entry which is preliminary data.</text>
</comment>
<dbReference type="AlphaFoldDB" id="A0A1A3P3P6"/>
<sequence length="129" mass="14460">MGFGQAISTGFIKYFNFSDRACRSEFWYWTLFTFIVSLGTSIIDAQLDSQIVSGLFSLATFIPSIAVSVRRLHDIDRTGWWVLIAFVPLLGIVVLLVFWVTEGTRGTNQYGPNPLAAEPFPDQQFGART</sequence>
<dbReference type="Pfam" id="PF05656">
    <property type="entry name" value="DUF805"/>
    <property type="match status" value="1"/>
</dbReference>
<protein>
    <recommendedName>
        <fullName evidence="5">DUF805 domain-containing protein</fullName>
    </recommendedName>
</protein>
<dbReference type="RefSeq" id="WP_065143719.1">
    <property type="nucleotide sequence ID" value="NZ_LZLS01000086.1"/>
</dbReference>
<evidence type="ECO:0000313" key="4">
    <source>
        <dbReference type="Proteomes" id="UP000093928"/>
    </source>
</evidence>
<dbReference type="GO" id="GO:0005886">
    <property type="term" value="C:plasma membrane"/>
    <property type="evidence" value="ECO:0007669"/>
    <property type="project" value="TreeGrafter"/>
</dbReference>
<dbReference type="Proteomes" id="UP000093928">
    <property type="component" value="Unassembled WGS sequence"/>
</dbReference>
<gene>
    <name evidence="3" type="ORF">A5634_21360</name>
</gene>
<keyword evidence="2" id="KW-0812">Transmembrane</keyword>
<name>A0A1A3P3P6_MYCAS</name>
<evidence type="ECO:0000313" key="3">
    <source>
        <dbReference type="EMBL" id="OBK27909.1"/>
    </source>
</evidence>
<feature type="region of interest" description="Disordered" evidence="1">
    <location>
        <begin position="110"/>
        <end position="129"/>
    </location>
</feature>
<reference evidence="3 4" key="1">
    <citation type="submission" date="2016-06" db="EMBL/GenBank/DDBJ databases">
        <authorList>
            <person name="Kjaerup R.B."/>
            <person name="Dalgaard T.S."/>
            <person name="Juul-Madsen H.R."/>
        </authorList>
    </citation>
    <scope>NUCLEOTIDE SEQUENCE [LARGE SCALE GENOMIC DNA]</scope>
    <source>
        <strain evidence="3 4">1165133.8</strain>
    </source>
</reference>
<keyword evidence="2" id="KW-0472">Membrane</keyword>
<evidence type="ECO:0000256" key="2">
    <source>
        <dbReference type="SAM" id="Phobius"/>
    </source>
</evidence>
<proteinExistence type="predicted"/>
<evidence type="ECO:0000256" key="1">
    <source>
        <dbReference type="SAM" id="MobiDB-lite"/>
    </source>
</evidence>
<feature type="transmembrane region" description="Helical" evidence="2">
    <location>
        <begin position="26"/>
        <end position="43"/>
    </location>
</feature>
<organism evidence="3 4">
    <name type="scientific">Mycobacterium asiaticum</name>
    <dbReference type="NCBI Taxonomy" id="1790"/>
    <lineage>
        <taxon>Bacteria</taxon>
        <taxon>Bacillati</taxon>
        <taxon>Actinomycetota</taxon>
        <taxon>Actinomycetes</taxon>
        <taxon>Mycobacteriales</taxon>
        <taxon>Mycobacteriaceae</taxon>
        <taxon>Mycobacterium</taxon>
    </lineage>
</organism>
<dbReference type="InterPro" id="IPR008523">
    <property type="entry name" value="DUF805"/>
</dbReference>
<dbReference type="PANTHER" id="PTHR34980:SF2">
    <property type="entry name" value="INNER MEMBRANE PROTEIN YHAH-RELATED"/>
    <property type="match status" value="1"/>
</dbReference>
<dbReference type="EMBL" id="LZLS01000086">
    <property type="protein sequence ID" value="OBK27909.1"/>
    <property type="molecule type" value="Genomic_DNA"/>
</dbReference>
<feature type="transmembrane region" description="Helical" evidence="2">
    <location>
        <begin position="49"/>
        <end position="69"/>
    </location>
</feature>
<dbReference type="OrthoDB" id="9812349at2"/>
<evidence type="ECO:0008006" key="5">
    <source>
        <dbReference type="Google" id="ProtNLM"/>
    </source>
</evidence>
<keyword evidence="2" id="KW-1133">Transmembrane helix</keyword>